<dbReference type="InterPro" id="IPR027417">
    <property type="entry name" value="P-loop_NTPase"/>
</dbReference>
<dbReference type="Pfam" id="PF00685">
    <property type="entry name" value="Sulfotransfer_1"/>
    <property type="match status" value="1"/>
</dbReference>
<gene>
    <name evidence="2" type="ORF">g.13921</name>
</gene>
<sequence>YHLRHDLLWDLVTCCSQTTQSQLLVSIHSHVRRAAAPHRTDRANMIRTYEARPSIPSEEDMAEVVVVEDKVEEVELQETKLVEDKPVPQEVIQIAPTDDVPFVFSPLSDELSGLVRAACTLMPPAEVTVSPPGCVLTENYCNYAKRIRDLEVRKDDVWIVSFPKSGSRLTQELVWLLTNNHDYEEAQKTVLHKRFVFLEYIALWPEGADQPDTVSWVEEMPSPRFIKS</sequence>
<evidence type="ECO:0000259" key="1">
    <source>
        <dbReference type="Pfam" id="PF00685"/>
    </source>
</evidence>
<feature type="domain" description="Sulfotransferase" evidence="1">
    <location>
        <begin position="154"/>
        <end position="228"/>
    </location>
</feature>
<accession>A0A1B6KLH6</accession>
<dbReference type="Gene3D" id="3.40.50.300">
    <property type="entry name" value="P-loop containing nucleotide triphosphate hydrolases"/>
    <property type="match status" value="1"/>
</dbReference>
<dbReference type="SUPFAM" id="SSF52540">
    <property type="entry name" value="P-loop containing nucleoside triphosphate hydrolases"/>
    <property type="match status" value="1"/>
</dbReference>
<dbReference type="InterPro" id="IPR000863">
    <property type="entry name" value="Sulfotransferase_dom"/>
</dbReference>
<reference evidence="2" key="1">
    <citation type="submission" date="2015-11" db="EMBL/GenBank/DDBJ databases">
        <title>De novo transcriptome assembly of four potential Pierce s Disease insect vectors from Arizona vineyards.</title>
        <authorList>
            <person name="Tassone E.E."/>
        </authorList>
    </citation>
    <scope>NUCLEOTIDE SEQUENCE</scope>
</reference>
<feature type="non-terminal residue" evidence="2">
    <location>
        <position position="228"/>
    </location>
</feature>
<feature type="non-terminal residue" evidence="2">
    <location>
        <position position="1"/>
    </location>
</feature>
<evidence type="ECO:0000313" key="2">
    <source>
        <dbReference type="EMBL" id="JAT12291.1"/>
    </source>
</evidence>
<proteinExistence type="predicted"/>
<name>A0A1B6KLH6_9HEMI</name>
<dbReference type="EMBL" id="GEBQ01027686">
    <property type="protein sequence ID" value="JAT12291.1"/>
    <property type="molecule type" value="Transcribed_RNA"/>
</dbReference>
<dbReference type="AlphaFoldDB" id="A0A1B6KLH6"/>
<organism evidence="2">
    <name type="scientific">Graphocephala atropunctata</name>
    <dbReference type="NCBI Taxonomy" id="36148"/>
    <lineage>
        <taxon>Eukaryota</taxon>
        <taxon>Metazoa</taxon>
        <taxon>Ecdysozoa</taxon>
        <taxon>Arthropoda</taxon>
        <taxon>Hexapoda</taxon>
        <taxon>Insecta</taxon>
        <taxon>Pterygota</taxon>
        <taxon>Neoptera</taxon>
        <taxon>Paraneoptera</taxon>
        <taxon>Hemiptera</taxon>
        <taxon>Auchenorrhyncha</taxon>
        <taxon>Membracoidea</taxon>
        <taxon>Cicadellidae</taxon>
        <taxon>Cicadellinae</taxon>
        <taxon>Cicadellini</taxon>
        <taxon>Graphocephala</taxon>
    </lineage>
</organism>
<protein>
    <recommendedName>
        <fullName evidence="1">Sulfotransferase domain-containing protein</fullName>
    </recommendedName>
</protein>
<dbReference type="GO" id="GO:0008146">
    <property type="term" value="F:sulfotransferase activity"/>
    <property type="evidence" value="ECO:0007669"/>
    <property type="project" value="InterPro"/>
</dbReference>